<evidence type="ECO:0000256" key="1">
    <source>
        <dbReference type="ARBA" id="ARBA00004967"/>
    </source>
</evidence>
<name>A0A5B8VGZ2_9BACT</name>
<evidence type="ECO:0000256" key="2">
    <source>
        <dbReference type="ARBA" id="ARBA00012286"/>
    </source>
</evidence>
<proteinExistence type="predicted"/>
<dbReference type="SUPFAM" id="SSF69864">
    <property type="entry name" value="Argininosuccinate synthetase, C-terminal domain"/>
    <property type="match status" value="1"/>
</dbReference>
<organism evidence="10 11">
    <name type="scientific">Arachidicoccus ginsenosidivorans</name>
    <dbReference type="NCBI Taxonomy" id="496057"/>
    <lineage>
        <taxon>Bacteria</taxon>
        <taxon>Pseudomonadati</taxon>
        <taxon>Bacteroidota</taxon>
        <taxon>Chitinophagia</taxon>
        <taxon>Chitinophagales</taxon>
        <taxon>Chitinophagaceae</taxon>
        <taxon>Arachidicoccus</taxon>
    </lineage>
</organism>
<evidence type="ECO:0000313" key="11">
    <source>
        <dbReference type="Proteomes" id="UP000321291"/>
    </source>
</evidence>
<dbReference type="InterPro" id="IPR048267">
    <property type="entry name" value="Arginosuc_syn_N"/>
</dbReference>
<dbReference type="InterPro" id="IPR048268">
    <property type="entry name" value="Arginosuc_syn_C"/>
</dbReference>
<evidence type="ECO:0000256" key="7">
    <source>
        <dbReference type="ARBA" id="ARBA00022840"/>
    </source>
</evidence>
<dbReference type="GO" id="GO:0005524">
    <property type="term" value="F:ATP binding"/>
    <property type="evidence" value="ECO:0007669"/>
    <property type="project" value="UniProtKB-KW"/>
</dbReference>
<dbReference type="InterPro" id="IPR023434">
    <property type="entry name" value="Arginosuc_synth_type_1_subfam"/>
</dbReference>
<dbReference type="Gene3D" id="3.90.1260.10">
    <property type="entry name" value="Argininosuccinate synthetase, chain A, domain 2"/>
    <property type="match status" value="1"/>
</dbReference>
<evidence type="ECO:0000259" key="8">
    <source>
        <dbReference type="Pfam" id="PF00764"/>
    </source>
</evidence>
<dbReference type="Proteomes" id="UP000321291">
    <property type="component" value="Chromosome"/>
</dbReference>
<feature type="domain" description="Arginosuccinate synthase-like N-terminal" evidence="8">
    <location>
        <begin position="5"/>
        <end position="165"/>
    </location>
</feature>
<keyword evidence="5" id="KW-0028">Amino-acid biosynthesis</keyword>
<keyword evidence="6" id="KW-0547">Nucleotide-binding</keyword>
<feature type="domain" description="Arginosuccinate synthase C-terminal" evidence="9">
    <location>
        <begin position="173"/>
        <end position="389"/>
    </location>
</feature>
<dbReference type="AlphaFoldDB" id="A0A5B8VGZ2"/>
<dbReference type="GO" id="GO:0000050">
    <property type="term" value="P:urea cycle"/>
    <property type="evidence" value="ECO:0007669"/>
    <property type="project" value="TreeGrafter"/>
</dbReference>
<comment type="pathway">
    <text evidence="1">Amino-acid biosynthesis; L-arginine biosynthesis; L-arginine from L-ornithine and carbamoyl phosphate: step 2/3.</text>
</comment>
<keyword evidence="4" id="KW-0436">Ligase</keyword>
<dbReference type="SUPFAM" id="SSF52402">
    <property type="entry name" value="Adenine nucleotide alpha hydrolases-like"/>
    <property type="match status" value="1"/>
</dbReference>
<dbReference type="Gene3D" id="3.40.50.620">
    <property type="entry name" value="HUPs"/>
    <property type="match status" value="1"/>
</dbReference>
<dbReference type="CDD" id="cd01999">
    <property type="entry name" value="ASS"/>
    <property type="match status" value="1"/>
</dbReference>
<keyword evidence="3" id="KW-0055">Arginine biosynthesis</keyword>
<dbReference type="InterPro" id="IPR024074">
    <property type="entry name" value="AS_cat/multimer_dom_body"/>
</dbReference>
<dbReference type="EMBL" id="CP042434">
    <property type="protein sequence ID" value="QEC70877.1"/>
    <property type="molecule type" value="Genomic_DNA"/>
</dbReference>
<dbReference type="InterPro" id="IPR014729">
    <property type="entry name" value="Rossmann-like_a/b/a_fold"/>
</dbReference>
<dbReference type="UniPathway" id="UPA00068">
    <property type="reaction ID" value="UER00113"/>
</dbReference>
<accession>A0A5B8VGZ2</accession>
<dbReference type="EC" id="6.3.4.5" evidence="2"/>
<dbReference type="GO" id="GO:0006526">
    <property type="term" value="P:L-arginine biosynthetic process"/>
    <property type="evidence" value="ECO:0007669"/>
    <property type="project" value="UniProtKB-UniPathway"/>
</dbReference>
<evidence type="ECO:0000259" key="9">
    <source>
        <dbReference type="Pfam" id="PF20979"/>
    </source>
</evidence>
<dbReference type="GO" id="GO:0004055">
    <property type="term" value="F:argininosuccinate synthase activity"/>
    <property type="evidence" value="ECO:0007669"/>
    <property type="project" value="UniProtKB-EC"/>
</dbReference>
<evidence type="ECO:0000313" key="10">
    <source>
        <dbReference type="EMBL" id="QEC70877.1"/>
    </source>
</evidence>
<dbReference type="PANTHER" id="PTHR11587:SF2">
    <property type="entry name" value="ARGININOSUCCINATE SYNTHASE"/>
    <property type="match status" value="1"/>
</dbReference>
<gene>
    <name evidence="10" type="ORF">FSB73_03480</name>
</gene>
<dbReference type="Pfam" id="PF20979">
    <property type="entry name" value="Arginosuc_syn_C"/>
    <property type="match status" value="1"/>
</dbReference>
<dbReference type="GO" id="GO:0000053">
    <property type="term" value="P:argininosuccinate metabolic process"/>
    <property type="evidence" value="ECO:0007669"/>
    <property type="project" value="TreeGrafter"/>
</dbReference>
<dbReference type="OrthoDB" id="9801641at2"/>
<dbReference type="InterPro" id="IPR001518">
    <property type="entry name" value="Arginosuc_synth"/>
</dbReference>
<sequence>MAKSIVLGFSGGLDTTFCVKHFQDKGYDIHSIIVNTGGFSEDELKKIEAHAYQLGVKTHTAVNAIENYYDRIVKYLIFGNVLKNNTYPLSVSAERLVQALHMAEHAKKLGADAVAHGSTGAGNDQVRFDMILNTVTPGIEIITPIRDLKLSREAEIAYLKEKGVEMNFEKAAYSINKGLWGTSVGGKETLSSNGFLPDEAWPTQVTKTEPESLKLSFVKGELTAVNGQQFDHPTKAIQQLQQIAGPFGIGRDIHVGDTIIGIKGRVGFEAAAPVIIIKAHHSLEKHVLTKWQLSWKDQIAAFYGNWLHEGQILDPVMRDMEAMMTSAQKHVTGDVFIQLYPYRFQVLGIESPFDLMSAKFGKYGEMNSGWTGEDVRGFSKIFGNQVAIYESIKASEANEEAQEKTQ</sequence>
<evidence type="ECO:0000256" key="3">
    <source>
        <dbReference type="ARBA" id="ARBA00022571"/>
    </source>
</evidence>
<dbReference type="PANTHER" id="PTHR11587">
    <property type="entry name" value="ARGININOSUCCINATE SYNTHASE"/>
    <property type="match status" value="1"/>
</dbReference>
<evidence type="ECO:0000256" key="5">
    <source>
        <dbReference type="ARBA" id="ARBA00022605"/>
    </source>
</evidence>
<dbReference type="RefSeq" id="WP_146780137.1">
    <property type="nucleotide sequence ID" value="NZ_CP042434.1"/>
</dbReference>
<keyword evidence="11" id="KW-1185">Reference proteome</keyword>
<evidence type="ECO:0000256" key="4">
    <source>
        <dbReference type="ARBA" id="ARBA00022598"/>
    </source>
</evidence>
<keyword evidence="7" id="KW-0067">ATP-binding</keyword>
<dbReference type="Pfam" id="PF00764">
    <property type="entry name" value="Arginosuc_synth"/>
    <property type="match status" value="1"/>
</dbReference>
<dbReference type="GO" id="GO:0005737">
    <property type="term" value="C:cytoplasm"/>
    <property type="evidence" value="ECO:0007669"/>
    <property type="project" value="TreeGrafter"/>
</dbReference>
<evidence type="ECO:0000256" key="6">
    <source>
        <dbReference type="ARBA" id="ARBA00022741"/>
    </source>
</evidence>
<protein>
    <recommendedName>
        <fullName evidence="2">argininosuccinate synthase</fullName>
        <ecNumber evidence="2">6.3.4.5</ecNumber>
    </recommendedName>
</protein>
<reference evidence="10 11" key="1">
    <citation type="journal article" date="2017" name="Int. J. Syst. Evol. Microbiol.">
        <title>Arachidicoccus ginsenosidivorans sp. nov., with ginsenoside-converting activity isolated from ginseng cultivating soil.</title>
        <authorList>
            <person name="Siddiqi M.Z."/>
            <person name="Aslam Z."/>
            <person name="Im W.T."/>
        </authorList>
    </citation>
    <scope>NUCLEOTIDE SEQUENCE [LARGE SCALE GENOMIC DNA]</scope>
    <source>
        <strain evidence="10 11">Gsoil 809</strain>
    </source>
</reference>
<dbReference type="KEGG" id="agi:FSB73_03480"/>